<dbReference type="InterPro" id="IPR029071">
    <property type="entry name" value="Ubiquitin-like_domsf"/>
</dbReference>
<accession>A0ABD2IEP8</accession>
<dbReference type="CDD" id="cd14273">
    <property type="entry name" value="UBA_TAP-C_like"/>
    <property type="match status" value="1"/>
</dbReference>
<feature type="domain" description="UBX" evidence="1">
    <location>
        <begin position="413"/>
        <end position="494"/>
    </location>
</feature>
<dbReference type="InterPro" id="IPR036249">
    <property type="entry name" value="Thioredoxin-like_sf"/>
</dbReference>
<evidence type="ECO:0000313" key="3">
    <source>
        <dbReference type="Proteomes" id="UP001620626"/>
    </source>
</evidence>
<dbReference type="AlphaFoldDB" id="A0ABD2IEP8"/>
<proteinExistence type="predicted"/>
<dbReference type="Proteomes" id="UP001620626">
    <property type="component" value="Unassembled WGS sequence"/>
</dbReference>
<dbReference type="InterPro" id="IPR001012">
    <property type="entry name" value="UBX_dom"/>
</dbReference>
<dbReference type="Pfam" id="PF13899">
    <property type="entry name" value="Thioredoxin_7"/>
    <property type="match status" value="1"/>
</dbReference>
<comment type="caution">
    <text evidence="2">The sequence shown here is derived from an EMBL/GenBank/DDBJ whole genome shotgun (WGS) entry which is preliminary data.</text>
</comment>
<dbReference type="SMART" id="SM00594">
    <property type="entry name" value="UAS"/>
    <property type="match status" value="1"/>
</dbReference>
<organism evidence="2 3">
    <name type="scientific">Heterodera trifolii</name>
    <dbReference type="NCBI Taxonomy" id="157864"/>
    <lineage>
        <taxon>Eukaryota</taxon>
        <taxon>Metazoa</taxon>
        <taxon>Ecdysozoa</taxon>
        <taxon>Nematoda</taxon>
        <taxon>Chromadorea</taxon>
        <taxon>Rhabditida</taxon>
        <taxon>Tylenchina</taxon>
        <taxon>Tylenchomorpha</taxon>
        <taxon>Tylenchoidea</taxon>
        <taxon>Heteroderidae</taxon>
        <taxon>Heteroderinae</taxon>
        <taxon>Heterodera</taxon>
    </lineage>
</organism>
<dbReference type="CDD" id="cd02958">
    <property type="entry name" value="UAS"/>
    <property type="match status" value="1"/>
</dbReference>
<dbReference type="EMBL" id="JBICBT010001253">
    <property type="protein sequence ID" value="KAL3076457.1"/>
    <property type="molecule type" value="Genomic_DNA"/>
</dbReference>
<dbReference type="Pfam" id="PF00789">
    <property type="entry name" value="UBX"/>
    <property type="match status" value="1"/>
</dbReference>
<dbReference type="Gene3D" id="3.40.30.10">
    <property type="entry name" value="Glutaredoxin"/>
    <property type="match status" value="1"/>
</dbReference>
<dbReference type="SUPFAM" id="SSF52833">
    <property type="entry name" value="Thioredoxin-like"/>
    <property type="match status" value="1"/>
</dbReference>
<dbReference type="PANTHER" id="PTHR23322">
    <property type="entry name" value="FAS-ASSOCIATED PROTEIN"/>
    <property type="match status" value="1"/>
</dbReference>
<protein>
    <recommendedName>
        <fullName evidence="1">UBX domain-containing protein</fullName>
    </recommendedName>
</protein>
<sequence>MSDQHENELILFKEITGQQNDEDAKRLLSICQWDIEHAINVFFMRKSREIGQESDGTISAKIMPTMGQQLWPSRHNGIRRCQNSRPGTSFAQNSNGITFDQEQMLKENEINEMLEKVRQPIPPTQGILLEQNFHETYRPLVERLHDPVFEQFPTSSTAEIATFEQLQAAHHSGLRPNTRMDLGFEIVIDGISNHLPPTQSMASTSNASEKCPKTQRNLKNLYRPPIELMFRGDWVQALELAKKKNMWLLVNVQNALEFASAKLNRDIWSAETVQEIIKANFIFWQVYHDSSDGCRIGAYYNLGNTYPIIFIVDPRTGEEVQRLMASQTGDESSFLDFLTTFLAENPTFESRDRQFVEELTDDQKQQQQKRINNREQNNGMMSSNSGCWTPAQLINSDEWSKWTVNEADLSIQPCPKTVQLSLRLPNGQMERIRMWKAAPLSAVFSMLLAKGHNYSSNNYQLVLDYPRREFVLCPQNRFSTLDEIGFGPQELIHITTIEN</sequence>
<dbReference type="Gene3D" id="3.10.20.90">
    <property type="entry name" value="Phosphatidylinositol 3-kinase Catalytic Subunit, Chain A, domain 1"/>
    <property type="match status" value="1"/>
</dbReference>
<dbReference type="Pfam" id="PF14555">
    <property type="entry name" value="UBA_4"/>
    <property type="match status" value="1"/>
</dbReference>
<keyword evidence="3" id="KW-1185">Reference proteome</keyword>
<dbReference type="PROSITE" id="PS50033">
    <property type="entry name" value="UBX"/>
    <property type="match status" value="1"/>
</dbReference>
<dbReference type="SUPFAM" id="SSF54236">
    <property type="entry name" value="Ubiquitin-like"/>
    <property type="match status" value="1"/>
</dbReference>
<dbReference type="Gene3D" id="1.10.8.10">
    <property type="entry name" value="DNA helicase RuvA subunit, C-terminal domain"/>
    <property type="match status" value="1"/>
</dbReference>
<evidence type="ECO:0000313" key="2">
    <source>
        <dbReference type="EMBL" id="KAL3076457.1"/>
    </source>
</evidence>
<gene>
    <name evidence="2" type="ORF">niasHT_039946</name>
</gene>
<dbReference type="PANTHER" id="PTHR23322:SF6">
    <property type="entry name" value="UBX DOMAIN-CONTAINING PROTEIN 7"/>
    <property type="match status" value="1"/>
</dbReference>
<dbReference type="InterPro" id="IPR050730">
    <property type="entry name" value="UBX_domain-protein"/>
</dbReference>
<evidence type="ECO:0000259" key="1">
    <source>
        <dbReference type="PROSITE" id="PS50033"/>
    </source>
</evidence>
<reference evidence="2 3" key="1">
    <citation type="submission" date="2024-10" db="EMBL/GenBank/DDBJ databases">
        <authorList>
            <person name="Kim D."/>
        </authorList>
    </citation>
    <scope>NUCLEOTIDE SEQUENCE [LARGE SCALE GENOMIC DNA]</scope>
    <source>
        <strain evidence="2">BH-2024</strain>
    </source>
</reference>
<name>A0ABD2IEP8_9BILA</name>
<dbReference type="InterPro" id="IPR006577">
    <property type="entry name" value="UAS"/>
</dbReference>